<name>A0A418M2L7_9BACT</name>
<evidence type="ECO:0000313" key="3">
    <source>
        <dbReference type="Proteomes" id="UP000283523"/>
    </source>
</evidence>
<dbReference type="SUPFAM" id="SSF49299">
    <property type="entry name" value="PKD domain"/>
    <property type="match status" value="2"/>
</dbReference>
<evidence type="ECO:0000313" key="2">
    <source>
        <dbReference type="EMBL" id="RIV19928.1"/>
    </source>
</evidence>
<feature type="domain" description="PKD" evidence="1">
    <location>
        <begin position="145"/>
        <end position="241"/>
    </location>
</feature>
<dbReference type="GO" id="GO:0031410">
    <property type="term" value="C:cytoplasmic vesicle"/>
    <property type="evidence" value="ECO:0007669"/>
    <property type="project" value="TreeGrafter"/>
</dbReference>
<dbReference type="SMART" id="SM00089">
    <property type="entry name" value="PKD"/>
    <property type="match status" value="2"/>
</dbReference>
<keyword evidence="3" id="KW-1185">Reference proteome</keyword>
<dbReference type="PANTHER" id="PTHR46182">
    <property type="entry name" value="FI19480P1"/>
    <property type="match status" value="1"/>
</dbReference>
<dbReference type="RefSeq" id="WP_119670213.1">
    <property type="nucleotide sequence ID" value="NZ_QXED01000007.1"/>
</dbReference>
<dbReference type="OrthoDB" id="923694at2"/>
<dbReference type="InterPro" id="IPR000601">
    <property type="entry name" value="PKD_dom"/>
</dbReference>
<dbReference type="EMBL" id="QXED01000007">
    <property type="protein sequence ID" value="RIV19928.1"/>
    <property type="molecule type" value="Genomic_DNA"/>
</dbReference>
<dbReference type="AlphaFoldDB" id="A0A418M2L7"/>
<dbReference type="Pfam" id="PF22352">
    <property type="entry name" value="K319L-like_PKD"/>
    <property type="match status" value="2"/>
</dbReference>
<gene>
    <name evidence="2" type="ORF">DYU11_23720</name>
</gene>
<proteinExistence type="predicted"/>
<protein>
    <recommendedName>
        <fullName evidence="1">PKD domain-containing protein</fullName>
    </recommendedName>
</protein>
<comment type="caution">
    <text evidence="2">The sequence shown here is derived from an EMBL/GenBank/DDBJ whole genome shotgun (WGS) entry which is preliminary data.</text>
</comment>
<dbReference type="Proteomes" id="UP000283523">
    <property type="component" value="Unassembled WGS sequence"/>
</dbReference>
<sequence>MKYISIYIRRFNQLTGTIIHSHGNLLLWMIALGSLAISCQPDKTEPKQPPVIKVVNISPNSSAGKIIVLDATGTSDPQQQSLKYKWTIKTKPAESKAEIKNSDNMVAEFTPDKPGTYVLVLTVTNSDGLSATTEVTIAVALPGSPPIANAGVSTTVSTGRKVTLDGSKSSDPDGDRLTYRWGIKTKPTGSNPALANADKAIAELTPDGVGTYVMSLTVSDGVWQDVTADVTVTVTVPVIREIAGSWTATDGTGGGNDYTPRNHFYTFEVAANNQPVSLTLTSPDINVGFYVYNPNGEEIGRSGFGRNQTDDVIVNAGKYSVMVCSGRRYDIGAYSLKGRGFSVDFVRTGALRTKSADVTFGPEGGGGIDYTPRNHYYTFEVVSDNSYTDLDIQSAETTLWMTLFGPSGTEIRYSGVGTPNHLNEKLNKGTYGLWLGSGRRDAISKYTLDIFGQVKNLKQYAFESSILNDEYRGKNATTTYTLNVTENNTLIDVSLRSPDGRGYFHLYDPNGEEIAYSGTGNYVSRIRPTTKGQYKIVVTPFDSGIGKYTLSVYGKFSDLKKQ</sequence>
<dbReference type="CDD" id="cd00146">
    <property type="entry name" value="PKD"/>
    <property type="match status" value="2"/>
</dbReference>
<dbReference type="PROSITE" id="PS50093">
    <property type="entry name" value="PKD"/>
    <property type="match status" value="2"/>
</dbReference>
<feature type="domain" description="PKD" evidence="1">
    <location>
        <begin position="50"/>
        <end position="144"/>
    </location>
</feature>
<dbReference type="InterPro" id="IPR035986">
    <property type="entry name" value="PKD_dom_sf"/>
</dbReference>
<accession>A0A418M2L7</accession>
<dbReference type="GO" id="GO:0016020">
    <property type="term" value="C:membrane"/>
    <property type="evidence" value="ECO:0007669"/>
    <property type="project" value="TreeGrafter"/>
</dbReference>
<organism evidence="2 3">
    <name type="scientific">Fibrisoma montanum</name>
    <dbReference type="NCBI Taxonomy" id="2305895"/>
    <lineage>
        <taxon>Bacteria</taxon>
        <taxon>Pseudomonadati</taxon>
        <taxon>Bacteroidota</taxon>
        <taxon>Cytophagia</taxon>
        <taxon>Cytophagales</taxon>
        <taxon>Spirosomataceae</taxon>
        <taxon>Fibrisoma</taxon>
    </lineage>
</organism>
<dbReference type="InterPro" id="IPR029865">
    <property type="entry name" value="KIAA0319-like"/>
</dbReference>
<dbReference type="InterPro" id="IPR022409">
    <property type="entry name" value="PKD/Chitinase_dom"/>
</dbReference>
<dbReference type="PANTHER" id="PTHR46182:SF2">
    <property type="entry name" value="FI19480P1"/>
    <property type="match status" value="1"/>
</dbReference>
<reference evidence="2 3" key="1">
    <citation type="submission" date="2018-08" db="EMBL/GenBank/DDBJ databases">
        <title>Fibrisoma montanum sp. nov., isolated from Danxia mountain soil.</title>
        <authorList>
            <person name="Huang Y."/>
        </authorList>
    </citation>
    <scope>NUCLEOTIDE SEQUENCE [LARGE SCALE GENOMIC DNA]</scope>
    <source>
        <strain evidence="2 3">HYT19</strain>
    </source>
</reference>
<dbReference type="Gene3D" id="2.60.40.10">
    <property type="entry name" value="Immunoglobulins"/>
    <property type="match status" value="2"/>
</dbReference>
<evidence type="ECO:0000259" key="1">
    <source>
        <dbReference type="PROSITE" id="PS50093"/>
    </source>
</evidence>
<dbReference type="InterPro" id="IPR013783">
    <property type="entry name" value="Ig-like_fold"/>
</dbReference>
<dbReference type="Gene3D" id="2.60.120.380">
    <property type="match status" value="1"/>
</dbReference>